<evidence type="ECO:0000313" key="1">
    <source>
        <dbReference type="EMBL" id="KAK7889536.1"/>
    </source>
</evidence>
<organism evidence="1 2">
    <name type="scientific">Mugilogobius chulae</name>
    <name type="common">yellowstripe goby</name>
    <dbReference type="NCBI Taxonomy" id="88201"/>
    <lineage>
        <taxon>Eukaryota</taxon>
        <taxon>Metazoa</taxon>
        <taxon>Chordata</taxon>
        <taxon>Craniata</taxon>
        <taxon>Vertebrata</taxon>
        <taxon>Euteleostomi</taxon>
        <taxon>Actinopterygii</taxon>
        <taxon>Neopterygii</taxon>
        <taxon>Teleostei</taxon>
        <taxon>Neoteleostei</taxon>
        <taxon>Acanthomorphata</taxon>
        <taxon>Gobiaria</taxon>
        <taxon>Gobiiformes</taxon>
        <taxon>Gobioidei</taxon>
        <taxon>Gobiidae</taxon>
        <taxon>Gobionellinae</taxon>
        <taxon>Mugilogobius</taxon>
    </lineage>
</organism>
<proteinExistence type="predicted"/>
<accession>A0AAW0NDZ9</accession>
<comment type="caution">
    <text evidence="1">The sequence shown here is derived from an EMBL/GenBank/DDBJ whole genome shotgun (WGS) entry which is preliminary data.</text>
</comment>
<dbReference type="EMBL" id="JBBPFD010000018">
    <property type="protein sequence ID" value="KAK7889536.1"/>
    <property type="molecule type" value="Genomic_DNA"/>
</dbReference>
<dbReference type="AlphaFoldDB" id="A0AAW0NDZ9"/>
<evidence type="ECO:0000313" key="2">
    <source>
        <dbReference type="Proteomes" id="UP001460270"/>
    </source>
</evidence>
<evidence type="ECO:0008006" key="3">
    <source>
        <dbReference type="Google" id="ProtNLM"/>
    </source>
</evidence>
<name>A0AAW0NDZ9_9GOBI</name>
<protein>
    <recommendedName>
        <fullName evidence="3">Reverse transcriptase</fullName>
    </recommendedName>
</protein>
<sequence>MFHRLEKGIITGCTISVTLFALAMNMLVKSAEPECRGPLTKLSMDLEGLEHMITWARMEFKPAKSRSLVVRKGKVTDEFRFTLRDIQIPSVREKPIKSLGKTFDATLKDAAALQETTEQLAMWLKEVDKSGLPGKFKAWIYQHGILPRLLWPLMVYDVPVTTVESYESKVSSYLRRWLGLPRSLSSTALYGRKNKLQLPFNSLAEEFKVTRARQVLLYRDSSDSKVARAGIEVRTGRKWKAHDAVAQAEARLKHSELTGTLAHGRAGFGSNTKPIYSKTRGKERRKLIQDEVRAEVEEARGSKIVAMGQQGAWSRWEHASNRRISWADLWKFEPHRIKFLIQSVYDVLPTPSNLFRWGLVDTPSVHFVRKQAH</sequence>
<dbReference type="Proteomes" id="UP001460270">
    <property type="component" value="Unassembled WGS sequence"/>
</dbReference>
<keyword evidence="2" id="KW-1185">Reference proteome</keyword>
<reference evidence="2" key="1">
    <citation type="submission" date="2024-04" db="EMBL/GenBank/DDBJ databases">
        <title>Salinicola lusitanus LLJ914,a marine bacterium isolated from the Okinawa Trough.</title>
        <authorList>
            <person name="Li J."/>
        </authorList>
    </citation>
    <scope>NUCLEOTIDE SEQUENCE [LARGE SCALE GENOMIC DNA]</scope>
</reference>
<gene>
    <name evidence="1" type="ORF">WMY93_025096</name>
</gene>